<organism evidence="1 2">
    <name type="scientific">Lecanicillium saksenae</name>
    <dbReference type="NCBI Taxonomy" id="468837"/>
    <lineage>
        <taxon>Eukaryota</taxon>
        <taxon>Fungi</taxon>
        <taxon>Dikarya</taxon>
        <taxon>Ascomycota</taxon>
        <taxon>Pezizomycotina</taxon>
        <taxon>Sordariomycetes</taxon>
        <taxon>Hypocreomycetidae</taxon>
        <taxon>Hypocreales</taxon>
        <taxon>Cordycipitaceae</taxon>
        <taxon>Lecanicillium</taxon>
    </lineage>
</organism>
<name>A0ACC1R6Q2_9HYPO</name>
<keyword evidence="2" id="KW-1185">Reference proteome</keyword>
<evidence type="ECO:0000313" key="2">
    <source>
        <dbReference type="Proteomes" id="UP001148737"/>
    </source>
</evidence>
<proteinExistence type="predicted"/>
<gene>
    <name evidence="1" type="ORF">NLG97_g997</name>
</gene>
<evidence type="ECO:0000313" key="1">
    <source>
        <dbReference type="EMBL" id="KAJ3498586.1"/>
    </source>
</evidence>
<dbReference type="Proteomes" id="UP001148737">
    <property type="component" value="Unassembled WGS sequence"/>
</dbReference>
<accession>A0ACC1R6Q2</accession>
<comment type="caution">
    <text evidence="1">The sequence shown here is derived from an EMBL/GenBank/DDBJ whole genome shotgun (WGS) entry which is preliminary data.</text>
</comment>
<sequence>MDIRLDNFCDSKLVDFGSARTEPHCFITPANEFISDESRYGDMAQLEDVVDEIGLLVRWRTTKNIEYSRKLRSRAN</sequence>
<reference evidence="1" key="1">
    <citation type="submission" date="2022-07" db="EMBL/GenBank/DDBJ databases">
        <title>Genome Sequence of Lecanicillium saksenae.</title>
        <authorList>
            <person name="Buettner E."/>
        </authorList>
    </citation>
    <scope>NUCLEOTIDE SEQUENCE</scope>
    <source>
        <strain evidence="1">VT-O1</strain>
    </source>
</reference>
<dbReference type="EMBL" id="JANAKD010000043">
    <property type="protein sequence ID" value="KAJ3498586.1"/>
    <property type="molecule type" value="Genomic_DNA"/>
</dbReference>
<protein>
    <submittedName>
        <fullName evidence="1">Uncharacterized protein</fullName>
    </submittedName>
</protein>